<sequence>MGGNVNVTGIDHRPTGPPAPPGPTRQRHTGTLAGAMAGAVLALLLGYLPGARLGLPGHPSDPTGPQLRWTFTAADVTHAAPVVAGGTVYLGSADGTLYALDAATGTVRWTHPVPEPETTATVADGVLYLAGSELLYALDVATHRIRWSFRVGGSLRSTVSATGGLVYVADQHGSLGPNLYALDQATGRLRWTRNLGRLNGTGPTVAHGVVYVGGDRTLYALDAGTGALRWSYPDLPGPVGAAPVVSDHAVHITAAGSYLGAFDLWDGRKLWSHESDLVATPVVRDGTVYVPLGTGCCFDRWRTNAYRGSTGELLWSAEFHASGLATGGGILYSRAAGDGTVYAFDPATGAVGWRFATGDPNSAAPAATGDTVYVADGERTLYAFRAPPPPPWR</sequence>
<dbReference type="InterPro" id="IPR018391">
    <property type="entry name" value="PQQ_b-propeller_rpt"/>
</dbReference>
<dbReference type="PANTHER" id="PTHR34512:SF30">
    <property type="entry name" value="OUTER MEMBRANE PROTEIN ASSEMBLY FACTOR BAMB"/>
    <property type="match status" value="1"/>
</dbReference>
<feature type="domain" description="Pyrrolo-quinoline quinone repeat" evidence="2">
    <location>
        <begin position="307"/>
        <end position="384"/>
    </location>
</feature>
<dbReference type="SMART" id="SM00564">
    <property type="entry name" value="PQQ"/>
    <property type="match status" value="7"/>
</dbReference>
<dbReference type="SUPFAM" id="SSF50998">
    <property type="entry name" value="Quinoprotein alcohol dehydrogenase-like"/>
    <property type="match status" value="1"/>
</dbReference>
<dbReference type="Proteomes" id="UP001339911">
    <property type="component" value="Unassembled WGS sequence"/>
</dbReference>
<dbReference type="Pfam" id="PF13360">
    <property type="entry name" value="PQQ_2"/>
    <property type="match status" value="3"/>
</dbReference>
<comment type="caution">
    <text evidence="3">The sequence shown here is derived from an EMBL/GenBank/DDBJ whole genome shotgun (WGS) entry which is preliminary data.</text>
</comment>
<feature type="domain" description="Pyrrolo-quinoline quinone repeat" evidence="2">
    <location>
        <begin position="179"/>
        <end position="292"/>
    </location>
</feature>
<dbReference type="EMBL" id="JAZGQL010000008">
    <property type="protein sequence ID" value="MEE6307716.1"/>
    <property type="molecule type" value="Genomic_DNA"/>
</dbReference>
<accession>A0ABU7SCP1</accession>
<dbReference type="Gene3D" id="2.40.10.480">
    <property type="match status" value="2"/>
</dbReference>
<dbReference type="RefSeq" id="WP_331208004.1">
    <property type="nucleotide sequence ID" value="NZ_JAZGQL010000008.1"/>
</dbReference>
<reference evidence="3 4" key="1">
    <citation type="submission" date="2024-01" db="EMBL/GenBank/DDBJ databases">
        <title>Genome insights into Plantactinospora veratri sp. nov.</title>
        <authorList>
            <person name="Wang L."/>
        </authorList>
    </citation>
    <scope>NUCLEOTIDE SEQUENCE [LARGE SCALE GENOMIC DNA]</scope>
    <source>
        <strain evidence="3 4">NEAU-FHS4</strain>
    </source>
</reference>
<name>A0ABU7SCP1_9ACTN</name>
<evidence type="ECO:0000313" key="4">
    <source>
        <dbReference type="Proteomes" id="UP001339911"/>
    </source>
</evidence>
<dbReference type="Gene3D" id="2.130.10.10">
    <property type="entry name" value="YVTN repeat-like/Quinoprotein amine dehydrogenase"/>
    <property type="match status" value="1"/>
</dbReference>
<evidence type="ECO:0000259" key="2">
    <source>
        <dbReference type="Pfam" id="PF13360"/>
    </source>
</evidence>
<organism evidence="3 4">
    <name type="scientific">Plantactinospora veratri</name>
    <dbReference type="NCBI Taxonomy" id="1436122"/>
    <lineage>
        <taxon>Bacteria</taxon>
        <taxon>Bacillati</taxon>
        <taxon>Actinomycetota</taxon>
        <taxon>Actinomycetes</taxon>
        <taxon>Micromonosporales</taxon>
        <taxon>Micromonosporaceae</taxon>
        <taxon>Plantactinospora</taxon>
    </lineage>
</organism>
<dbReference type="InterPro" id="IPR015943">
    <property type="entry name" value="WD40/YVTN_repeat-like_dom_sf"/>
</dbReference>
<dbReference type="InterPro" id="IPR011047">
    <property type="entry name" value="Quinoprotein_ADH-like_sf"/>
</dbReference>
<dbReference type="InterPro" id="IPR002372">
    <property type="entry name" value="PQQ_rpt_dom"/>
</dbReference>
<dbReference type="PANTHER" id="PTHR34512">
    <property type="entry name" value="CELL SURFACE PROTEIN"/>
    <property type="match status" value="1"/>
</dbReference>
<gene>
    <name evidence="3" type="ORF">V1634_12870</name>
</gene>
<evidence type="ECO:0000256" key="1">
    <source>
        <dbReference type="SAM" id="MobiDB-lite"/>
    </source>
</evidence>
<proteinExistence type="predicted"/>
<protein>
    <submittedName>
        <fullName evidence="3">PQQ-binding-like beta-propeller repeat protein</fullName>
    </submittedName>
</protein>
<evidence type="ECO:0000313" key="3">
    <source>
        <dbReference type="EMBL" id="MEE6307716.1"/>
    </source>
</evidence>
<keyword evidence="4" id="KW-1185">Reference proteome</keyword>
<feature type="region of interest" description="Disordered" evidence="1">
    <location>
        <begin position="1"/>
        <end position="29"/>
    </location>
</feature>
<feature type="domain" description="Pyrrolo-quinoline quinone repeat" evidence="2">
    <location>
        <begin position="66"/>
        <end position="119"/>
    </location>
</feature>